<comment type="caution">
    <text evidence="3">The sequence shown here is derived from an EMBL/GenBank/DDBJ whole genome shotgun (WGS) entry which is preliminary data.</text>
</comment>
<dbReference type="Pfam" id="PF02171">
    <property type="entry name" value="Piwi"/>
    <property type="match status" value="1"/>
</dbReference>
<accession>A0AAN8VZE6</accession>
<dbReference type="GO" id="GO:0003676">
    <property type="term" value="F:nucleic acid binding"/>
    <property type="evidence" value="ECO:0007669"/>
    <property type="project" value="InterPro"/>
</dbReference>
<keyword evidence="4" id="KW-1185">Reference proteome</keyword>
<protein>
    <submittedName>
        <fullName evidence="3">Piwi domain</fullName>
    </submittedName>
</protein>
<evidence type="ECO:0000259" key="2">
    <source>
        <dbReference type="Pfam" id="PF02171"/>
    </source>
</evidence>
<evidence type="ECO:0000313" key="4">
    <source>
        <dbReference type="Proteomes" id="UP001370490"/>
    </source>
</evidence>
<reference evidence="3 4" key="1">
    <citation type="submission" date="2023-12" db="EMBL/GenBank/DDBJ databases">
        <title>A high-quality genome assembly for Dillenia turbinata (Dilleniales).</title>
        <authorList>
            <person name="Chanderbali A."/>
        </authorList>
    </citation>
    <scope>NUCLEOTIDE SEQUENCE [LARGE SCALE GENOMIC DNA]</scope>
    <source>
        <strain evidence="3">LSX21</strain>
        <tissue evidence="3">Leaf</tissue>
    </source>
</reference>
<organism evidence="3 4">
    <name type="scientific">Dillenia turbinata</name>
    <dbReference type="NCBI Taxonomy" id="194707"/>
    <lineage>
        <taxon>Eukaryota</taxon>
        <taxon>Viridiplantae</taxon>
        <taxon>Streptophyta</taxon>
        <taxon>Embryophyta</taxon>
        <taxon>Tracheophyta</taxon>
        <taxon>Spermatophyta</taxon>
        <taxon>Magnoliopsida</taxon>
        <taxon>eudicotyledons</taxon>
        <taxon>Gunneridae</taxon>
        <taxon>Pentapetalae</taxon>
        <taxon>Dilleniales</taxon>
        <taxon>Dilleniaceae</taxon>
        <taxon>Dillenia</taxon>
    </lineage>
</organism>
<dbReference type="Gene3D" id="2.170.260.10">
    <property type="entry name" value="paz domain"/>
    <property type="match status" value="1"/>
</dbReference>
<proteinExistence type="predicted"/>
<dbReference type="EMBL" id="JBAMMX010000004">
    <property type="protein sequence ID" value="KAK6942655.1"/>
    <property type="molecule type" value="Genomic_DNA"/>
</dbReference>
<name>A0AAN8VZE6_9MAGN</name>
<dbReference type="InterPro" id="IPR036085">
    <property type="entry name" value="PAZ_dom_sf"/>
</dbReference>
<dbReference type="InterPro" id="IPR003165">
    <property type="entry name" value="Piwi"/>
</dbReference>
<evidence type="ECO:0000256" key="1">
    <source>
        <dbReference type="ARBA" id="ARBA00023274"/>
    </source>
</evidence>
<dbReference type="InterPro" id="IPR036397">
    <property type="entry name" value="RNaseH_sf"/>
</dbReference>
<dbReference type="Gene3D" id="3.30.420.10">
    <property type="entry name" value="Ribonuclease H-like superfamily/Ribonuclease H"/>
    <property type="match status" value="2"/>
</dbReference>
<feature type="domain" description="Piwi" evidence="2">
    <location>
        <begin position="340"/>
        <end position="387"/>
    </location>
</feature>
<dbReference type="AlphaFoldDB" id="A0AAN8VZE6"/>
<sequence>MPSPSKSVKAVATDLLYIVEGLSLNLLSTPSEVVAIPRGSLSISKHSIIILRLLQHLSFEVLYKWIRAVANTLALILLFENVIGELNNGARLCLSQLKEYSIEASQFCLHKSLSFGSFFLNFHSSVGKSGMQELNNGARLCLSQLKEYSIEASERKWSLTPISESLSFCLGSYALDSLAAIGRMDPRMDALVWINEEFYTLQPLVYFASLERSMILSLVVCSFKDDMGATASVVEYFRDKYGVEIYYSFLPALQAGTVSKPVYLPKEEGLVALCFSVDFLKYNESGKDLCVSPPVGQWKMIENKGMQFNSIAPVRRAPADQIVTALIDIHKECTANGKCKIKKICETELGIVSQCIQPKQAQKNSEQYHENVALKINVRVGFSQSVFHLNCNSDSCFAQCRMSLVIKLQSASLTSGINDAQRWGTVVDTTICSPAEFDFYLKSHVGVQLEDGSFLQIWVLLVSLGMGWNIGVDIIIVMLSSNGTFSKYCYPFFHETFDFWNIGVDVIIVMFSCIDEIDSSAFSQFVSSGKESPGRSLSGAYLYGSRKTIQDYWDNSANKPIDVSFSTSSWNRFQKPVYLPMEAGLVAVCFSVDSYCSIVPGQRYTKKFNEMQVIALLKALMDSTAALFLSTTSGKGKQHLEEHFNINVLVNDEFGIQVSFELSALNAHVWPPPMQFNSNPIIPLRRAPASQIETALIDIHKECTATGKYLHLLIIMLPDVTGSYCGIIVRADVTHPQPGKDPSVAAVSCGFHGLAICEHTHRLISSQIHRDEIVHDLYKEEEIPQGGQGVLIAFRRTTSQKPCCVNDAQRWVSEGQFNQVLLQEMDAIRWVGGVEEVPLSIPQSAALLNLIFTSRATWESRFSCIDEIDSSAFSQFVSSGKESPGRSLSGAYLYGSRKTIQDYWDNSANKPIDVSFSTSSWNRFQKPVYLPMEAGLVAVCFSVDYYCSIVPGQRYTKKFNEMQVIALLKALMDSTAALFLSTTSGKGKQHLEEHFNINVLVNDEFGIQVSFELSALNARVWPPPMQFNSNPIIPLRRAPVSQIETALIDIHKECTATGKYLHLLIIMLPDVTGSYCGIIVRADVTHPQPGKDPSVAAVCCGFHGLAICEHTHRLISSQIHRDEIVHDLYKEEEIPQGGQGVLIAFRRTTSQKPCCVNDAQRWVSEGQFNQVLLQEMDAIRWVSFFSSSLEIFEVLFVFHIPYVKNMLFKLTLGCCCDSFEAA</sequence>
<dbReference type="GO" id="GO:1990904">
    <property type="term" value="C:ribonucleoprotein complex"/>
    <property type="evidence" value="ECO:0007669"/>
    <property type="project" value="UniProtKB-KW"/>
</dbReference>
<gene>
    <name evidence="3" type="ORF">RJ641_028032</name>
</gene>
<dbReference type="CDD" id="cd02846">
    <property type="entry name" value="PAZ_argonaute_like"/>
    <property type="match status" value="1"/>
</dbReference>
<dbReference type="PANTHER" id="PTHR22891">
    <property type="entry name" value="EUKARYOTIC TRANSLATION INITIATION FACTOR 2C"/>
    <property type="match status" value="1"/>
</dbReference>
<dbReference type="SUPFAM" id="SSF101690">
    <property type="entry name" value="PAZ domain"/>
    <property type="match status" value="1"/>
</dbReference>
<dbReference type="Gene3D" id="3.40.50.2300">
    <property type="match status" value="1"/>
</dbReference>
<evidence type="ECO:0000313" key="3">
    <source>
        <dbReference type="EMBL" id="KAK6942655.1"/>
    </source>
</evidence>
<dbReference type="Proteomes" id="UP001370490">
    <property type="component" value="Unassembled WGS sequence"/>
</dbReference>
<keyword evidence="1" id="KW-0687">Ribonucleoprotein</keyword>